<feature type="region of interest" description="Disordered" evidence="1">
    <location>
        <begin position="897"/>
        <end position="918"/>
    </location>
</feature>
<organism evidence="3 4">
    <name type="scientific">Chlamydomonas reinhardtii</name>
    <name type="common">Chlamydomonas smithii</name>
    <dbReference type="NCBI Taxonomy" id="3055"/>
    <lineage>
        <taxon>Eukaryota</taxon>
        <taxon>Viridiplantae</taxon>
        <taxon>Chlorophyta</taxon>
        <taxon>core chlorophytes</taxon>
        <taxon>Chlorophyceae</taxon>
        <taxon>CS clade</taxon>
        <taxon>Chlamydomonadales</taxon>
        <taxon>Chlamydomonadaceae</taxon>
        <taxon>Chlamydomonas</taxon>
    </lineage>
</organism>
<keyword evidence="2" id="KW-0812">Transmembrane</keyword>
<keyword evidence="4" id="KW-1185">Reference proteome</keyword>
<feature type="compositionally biased region" description="Low complexity" evidence="1">
    <location>
        <begin position="1241"/>
        <end position="1251"/>
    </location>
</feature>
<feature type="region of interest" description="Disordered" evidence="1">
    <location>
        <begin position="339"/>
        <end position="367"/>
    </location>
</feature>
<gene>
    <name evidence="3" type="ORF">CHLRE_03g155900v5</name>
</gene>
<feature type="region of interest" description="Disordered" evidence="1">
    <location>
        <begin position="2305"/>
        <end position="2364"/>
    </location>
</feature>
<feature type="transmembrane region" description="Helical" evidence="2">
    <location>
        <begin position="2684"/>
        <end position="2702"/>
    </location>
</feature>
<dbReference type="InParanoid" id="A0A2K3DW13"/>
<feature type="region of interest" description="Disordered" evidence="1">
    <location>
        <begin position="1585"/>
        <end position="1611"/>
    </location>
</feature>
<feature type="compositionally biased region" description="Polar residues" evidence="1">
    <location>
        <begin position="2411"/>
        <end position="2427"/>
    </location>
</feature>
<feature type="region of interest" description="Disordered" evidence="1">
    <location>
        <begin position="1"/>
        <end position="30"/>
    </location>
</feature>
<feature type="transmembrane region" description="Helical" evidence="2">
    <location>
        <begin position="2646"/>
        <end position="2664"/>
    </location>
</feature>
<reference evidence="3 4" key="1">
    <citation type="journal article" date="2007" name="Science">
        <title>The Chlamydomonas genome reveals the evolution of key animal and plant functions.</title>
        <authorList>
            <person name="Merchant S.S."/>
            <person name="Prochnik S.E."/>
            <person name="Vallon O."/>
            <person name="Harris E.H."/>
            <person name="Karpowicz S.J."/>
            <person name="Witman G.B."/>
            <person name="Terry A."/>
            <person name="Salamov A."/>
            <person name="Fritz-Laylin L.K."/>
            <person name="Marechal-Drouard L."/>
            <person name="Marshall W.F."/>
            <person name="Qu L.H."/>
            <person name="Nelson D.R."/>
            <person name="Sanderfoot A.A."/>
            <person name="Spalding M.H."/>
            <person name="Kapitonov V.V."/>
            <person name="Ren Q."/>
            <person name="Ferris P."/>
            <person name="Lindquist E."/>
            <person name="Shapiro H."/>
            <person name="Lucas S.M."/>
            <person name="Grimwood J."/>
            <person name="Schmutz J."/>
            <person name="Cardol P."/>
            <person name="Cerutti H."/>
            <person name="Chanfreau G."/>
            <person name="Chen C.L."/>
            <person name="Cognat V."/>
            <person name="Croft M.T."/>
            <person name="Dent R."/>
            <person name="Dutcher S."/>
            <person name="Fernandez E."/>
            <person name="Fukuzawa H."/>
            <person name="Gonzalez-Ballester D."/>
            <person name="Gonzalez-Halphen D."/>
            <person name="Hallmann A."/>
            <person name="Hanikenne M."/>
            <person name="Hippler M."/>
            <person name="Inwood W."/>
            <person name="Jabbari K."/>
            <person name="Kalanon M."/>
            <person name="Kuras R."/>
            <person name="Lefebvre P.A."/>
            <person name="Lemaire S.D."/>
            <person name="Lobanov A.V."/>
            <person name="Lohr M."/>
            <person name="Manuell A."/>
            <person name="Meier I."/>
            <person name="Mets L."/>
            <person name="Mittag M."/>
            <person name="Mittelmeier T."/>
            <person name="Moroney J.V."/>
            <person name="Moseley J."/>
            <person name="Napoli C."/>
            <person name="Nedelcu A.M."/>
            <person name="Niyogi K."/>
            <person name="Novoselov S.V."/>
            <person name="Paulsen I.T."/>
            <person name="Pazour G."/>
            <person name="Purton S."/>
            <person name="Ral J.P."/>
            <person name="Riano-Pachon D.M."/>
            <person name="Riekhof W."/>
            <person name="Rymarquis L."/>
            <person name="Schroda M."/>
            <person name="Stern D."/>
            <person name="Umen J."/>
            <person name="Willows R."/>
            <person name="Wilson N."/>
            <person name="Zimmer S.L."/>
            <person name="Allmer J."/>
            <person name="Balk J."/>
            <person name="Bisova K."/>
            <person name="Chen C.J."/>
            <person name="Elias M."/>
            <person name="Gendler K."/>
            <person name="Hauser C."/>
            <person name="Lamb M.R."/>
            <person name="Ledford H."/>
            <person name="Long J.C."/>
            <person name="Minagawa J."/>
            <person name="Page M.D."/>
            <person name="Pan J."/>
            <person name="Pootakham W."/>
            <person name="Roje S."/>
            <person name="Rose A."/>
            <person name="Stahlberg E."/>
            <person name="Terauchi A.M."/>
            <person name="Yang P."/>
            <person name="Ball S."/>
            <person name="Bowler C."/>
            <person name="Dieckmann C.L."/>
            <person name="Gladyshev V.N."/>
            <person name="Green P."/>
            <person name="Jorgensen R."/>
            <person name="Mayfield S."/>
            <person name="Mueller-Roeber B."/>
            <person name="Rajamani S."/>
            <person name="Sayre R.T."/>
            <person name="Brokstein P."/>
            <person name="Dubchak I."/>
            <person name="Goodstein D."/>
            <person name="Hornick L."/>
            <person name="Huang Y.W."/>
            <person name="Jhaveri J."/>
            <person name="Luo Y."/>
            <person name="Martinez D."/>
            <person name="Ngau W.C."/>
            <person name="Otillar B."/>
            <person name="Poliakov A."/>
            <person name="Porter A."/>
            <person name="Szajkowski L."/>
            <person name="Werner G."/>
            <person name="Zhou K."/>
            <person name="Grigoriev I.V."/>
            <person name="Rokhsar D.S."/>
            <person name="Grossman A.R."/>
        </authorList>
    </citation>
    <scope>NUCLEOTIDE SEQUENCE [LARGE SCALE GENOMIC DNA]</scope>
    <source>
        <strain evidence="4">CC-503</strain>
    </source>
</reference>
<feature type="compositionally biased region" description="Low complexity" evidence="1">
    <location>
        <begin position="1109"/>
        <end position="1118"/>
    </location>
</feature>
<dbReference type="OrthoDB" id="553062at2759"/>
<dbReference type="ExpressionAtlas" id="A0A2K3DW13">
    <property type="expression patterns" value="baseline"/>
</dbReference>
<feature type="region of interest" description="Disordered" evidence="1">
    <location>
        <begin position="991"/>
        <end position="1018"/>
    </location>
</feature>
<feature type="compositionally biased region" description="Polar residues" evidence="1">
    <location>
        <begin position="2325"/>
        <end position="2341"/>
    </location>
</feature>
<name>A0A2K3DW13_CHLRE</name>
<feature type="compositionally biased region" description="Low complexity" evidence="1">
    <location>
        <begin position="2342"/>
        <end position="2357"/>
    </location>
</feature>
<evidence type="ECO:0000313" key="3">
    <source>
        <dbReference type="EMBL" id="PNW84716.1"/>
    </source>
</evidence>
<dbReference type="EMBL" id="CM008964">
    <property type="protein sequence ID" value="PNW84716.1"/>
    <property type="molecule type" value="Genomic_DNA"/>
</dbReference>
<protein>
    <submittedName>
        <fullName evidence="3">Uncharacterized protein</fullName>
    </submittedName>
</protein>
<dbReference type="RefSeq" id="XP_042925720.1">
    <property type="nucleotide sequence ID" value="XM_043060591.1"/>
</dbReference>
<accession>A0A2K3DW13</accession>
<feature type="region of interest" description="Disordered" evidence="1">
    <location>
        <begin position="800"/>
        <end position="819"/>
    </location>
</feature>
<sequence>MLCCFRAPQTAESPQEASRPPPPKVVDPVKASSLNDANTEAPAGQHVPAPAETAISEHKALVLDGATASIPESWRFRLQQHITELIALRGFSAASCWVLEDGGNSVLVASFPQPALSVARAATSKHSLGSIISNDSSEPSGVALVLASHEPYFATVQPGCEHLADLPADLEALYQQVLLARVPSLRLCGPGLVPAPVTPRNVQLAALPLVARQDGSVAGVLVLAATDDRLARAESRRRRGSPANSGDNCGGGSAAGTDVNSMMKEVADEVAANFFGSKESRSSAGQVCSMALALAGGGDHASAVRAAASGVHKVVHAALPPAAPPVSVTLGLVLSRSAGGGGGNNGSPSTPLSGAVHGGSGSGSASVSASASGSAAAALQRSLGAAGAPGPQLQLYCTPAGKPPALMPLMDTLLLRAPQAHQMAPAAALPAPSPGPMSAKRQFVLSCGDAGVKQGGELPADLAALAAAGVELERSSLVVVSCPLPNILCAVVAYASVATAAGERQPSEAELACVRGHLESATELLAACMEQRLLATCGPALVAPGVRGALGAAVAAGSSGAGAGRAMSALDVAGDPSGQLTLSMAGVDGDESGAWGSASGPILSTESLPTSTQVASSALITGSASKAASNSAVTPAGIAGPTIAVKQTVTRVLHTCAHGADPTAPGVGSAAAPGTGAATVIATSHTGSTTASACASTCLGFGSSRQLTINSITTSTAATAFMTGSSNAVALASLGSKTAAGGACTGASGSAHPGSSTNCRSAPLPECGLPTGVVLATQQAAAASTTAAAASAAAATDGAAAATDSPPAPPIAAPSVSTESSYCSGSLTPTAGLLPAAPVSAHSLLPSFASAGTEAATVTSAATAFGNTEGDDKDDEEELMETAHSYELCVDVGNGNTNDDLSTGIGNGTTSEYDVRPRSLDVPTPLDHRLQGTGAATAPPVAGSPGAAAGCADGAAGDGPARAVAAAQMLMAADKYDSGGGSGLAIKGSVTDSTKKLQQSRSARIEGGSGGGGAPDPQRFVYGVPLSAPMRLTASGASVVLTRTPPAALYRSPQPPVLSLPPASGGSLGALGALDSAAGSGQPGRAPLLAAAAVGMAGEPQATMSTIAASASAGAARPPLGPLDPTAPPQLRLGGSSAGGLAAGSGAGSSAGGSGALLPVFARCRSKDWSDQATEDPADSHALSGMRPLTGTGRFVKVLSLDKAALQLPRAQVSVMQPLASSSPTPPPEQRDAVPSDRDATASGAAASPAPQGYTRYAPRRLTRMYLPGAGAVANTAAASAIGSGACAGSVGSGVMTGASEGGWPDGWPQTRASTRPYDHAAGEDAGKGLSSWARLPGTLPGTAAGMVHHPPYQQGLGQGQGLGQVLPAAAAAFVAQAPPPAADAAQPHPGVVVPVAVPPARVYLPSALQSTLAPPQSAAPAAPTLPMQLPRTYTPFSKTAAGAAAAAAAAAAAHAAATSSAASAAAAKGRQLADYVIPEDAPLEYTVSETVAMMRMLSRARGVHLSARMRRVRVTAKIQSAHPDALPADLPSQLAKAAAAAGATAGAGGGGVAAAAAPGTWVLTGVAARRGCVELVFDMVQMLPPSPPRSPGVGRGGRSRRPPSGSNGYVSYSAAQATAAPAAAGMGSGLGYRRWQGAGTEVPADPLFSSLVIGPGHDVDSAASTAWQQLNRVLHGPANPSDAAAAAAAAGTGGLRAGDERAWLGLGLRPEAVGAALHQCGLLDSAADPFVDVQVGTDPAGAVRLAWDAAANQWAAAAPAQPGAAGAPEPAPAPTLWLPMPVVVCGRGAAALTDVRVLCCSSDSEDAAGAADELTVRTAAGFLPVRVESGVCAPNGAASSLPLHPADAANDLGAALVAAAGGQCRLQLVEVGVAGAGAALPASGGLLLVECRRGLTTSAPVPLLVLTEQEAAAAAELAGLRGAMACLLHGSEGAARAAPTPEARAELAAGVEMAAQQFLTDLGTLLDAAAAASASAGGGACESDSAAPMDGAGLCSFNDDMRRLMAVRPEAGGSNHCSAAHAAPLSVDGSGSAGSSLTHSPVATSTGSSATAFAAAAAGTTPYGEHLTDLACTLLAGCCAAGMLSTAALVLRAACVELGLTAPEVLLAEAGASPRVTVELLTAFVVASRARSSVEINRAAAAAADGGACSGGAPPAGAVVDVTSHAAAVGAEPAEWSTATATEAAGGGDGASLSISLTLGTALLPGRGCEVRSLAEMASISTIAGDDTPRLAAGPSTSTSGMGFSAGAGDGDEAMAPGQQPRVIAVAARALSGSAAPGAAFSRISELPTWDSLASMSGNATGGATGVGAGSASSGDGNAGVGSRRTSMSLTQGRASLQLHSTAPSSAAAVSPSPTSRDSKGVPSARASSVLTAAAAVAAVPVMAAADAHSDAVLAAQGEHGEDADCAGPSTCTSQPGSARTSNTGSRARLMQAAELLTAAAAGKGQEGALALALLQHAAAQAGGTAAARSSSECGGGGDRAAAGGSAGVTDAAGGSVGPVAGASAAPPSWSLRFSDPGMEAEYWNFVADRTCGMMWIYSLLVGFITVISCTRALVEDGVSGAASLVFFTGTQAAVWAWYCLCHGGRDPRALVAAGVACKAVRIASDLLWSTHVLMVPSLMGPMASRGIEVLAEAFMRPIAERVPMHLFLLMLAVEMPCVYALYRHFHSIFPEYWLRNHSLLRSLIFETATMTVMLLAELYWRREFRRWRRSDAAVGSARHGGGAAGHRHGTVAVGNQHGGRHLQLLAGGAAGHMTAVGKAKAE</sequence>
<feature type="compositionally biased region" description="Gly residues" evidence="1">
    <location>
        <begin position="1136"/>
        <end position="1152"/>
    </location>
</feature>
<feature type="region of interest" description="Disordered" evidence="1">
    <location>
        <begin position="2402"/>
        <end position="2427"/>
    </location>
</feature>
<dbReference type="GeneID" id="5723056"/>
<feature type="compositionally biased region" description="Polar residues" evidence="1">
    <location>
        <begin position="991"/>
        <end position="1002"/>
    </location>
</feature>
<feature type="region of interest" description="Disordered" evidence="1">
    <location>
        <begin position="1216"/>
        <end position="1254"/>
    </location>
</feature>
<evidence type="ECO:0000256" key="2">
    <source>
        <dbReference type="SAM" id="Phobius"/>
    </source>
</evidence>
<feature type="compositionally biased region" description="Basic and acidic residues" evidence="1">
    <location>
        <begin position="1229"/>
        <end position="1240"/>
    </location>
</feature>
<dbReference type="Gramene" id="PNW84716">
    <property type="protein sequence ID" value="PNW84716"/>
    <property type="gene ID" value="CHLRE_03g155900v5"/>
</dbReference>
<dbReference type="KEGG" id="cre:CHLRE_03g155900v5"/>
<keyword evidence="2" id="KW-1133">Transmembrane helix</keyword>
<feature type="region of interest" description="Disordered" evidence="1">
    <location>
        <begin position="2227"/>
        <end position="2257"/>
    </location>
</feature>
<evidence type="ECO:0000313" key="4">
    <source>
        <dbReference type="Proteomes" id="UP000006906"/>
    </source>
</evidence>
<dbReference type="Proteomes" id="UP000006906">
    <property type="component" value="Chromosome 3"/>
</dbReference>
<feature type="transmembrane region" description="Helical" evidence="2">
    <location>
        <begin position="2536"/>
        <end position="2556"/>
    </location>
</feature>
<evidence type="ECO:0000256" key="1">
    <source>
        <dbReference type="SAM" id="MobiDB-lite"/>
    </source>
</evidence>
<feature type="region of interest" description="Disordered" evidence="1">
    <location>
        <begin position="1109"/>
        <end position="1152"/>
    </location>
</feature>
<feature type="compositionally biased region" description="Low complexity" evidence="1">
    <location>
        <begin position="346"/>
        <end position="355"/>
    </location>
</feature>
<feature type="region of interest" description="Disordered" evidence="1">
    <location>
        <begin position="231"/>
        <end position="257"/>
    </location>
</feature>
<keyword evidence="2" id="KW-0472">Membrane</keyword>
<feature type="compositionally biased region" description="Pro residues" evidence="1">
    <location>
        <begin position="1119"/>
        <end position="1128"/>
    </location>
</feature>
<proteinExistence type="predicted"/>